<dbReference type="Proteomes" id="UP000824469">
    <property type="component" value="Unassembled WGS sequence"/>
</dbReference>
<gene>
    <name evidence="2" type="ORF">KI387_005218</name>
</gene>
<feature type="region of interest" description="Disordered" evidence="1">
    <location>
        <begin position="40"/>
        <end position="65"/>
    </location>
</feature>
<feature type="non-terminal residue" evidence="2">
    <location>
        <position position="149"/>
    </location>
</feature>
<accession>A0AA38LJJ2</accession>
<evidence type="ECO:0000313" key="3">
    <source>
        <dbReference type="Proteomes" id="UP000824469"/>
    </source>
</evidence>
<dbReference type="EMBL" id="JAHRHJ020000002">
    <property type="protein sequence ID" value="KAH9325040.1"/>
    <property type="molecule type" value="Genomic_DNA"/>
</dbReference>
<dbReference type="OMA" id="QWAITEM"/>
<sequence length="149" mass="16111">ERRVYCVGCSQWAITEMEAATKVLENPVDRSQSHWNATALNEPGIQNGDMGNEQQRMTASTPAQQVEPSNFATFTSNAVPQADIGGPMKTNDSSQSEEPGKMTSLVLSKVELPSNTGAVLSQTLSTLVQKIEEIAKLIAVTHEPLVIKQ</sequence>
<evidence type="ECO:0000256" key="1">
    <source>
        <dbReference type="SAM" id="MobiDB-lite"/>
    </source>
</evidence>
<comment type="caution">
    <text evidence="2">The sequence shown here is derived from an EMBL/GenBank/DDBJ whole genome shotgun (WGS) entry which is preliminary data.</text>
</comment>
<keyword evidence="3" id="KW-1185">Reference proteome</keyword>
<feature type="region of interest" description="Disordered" evidence="1">
    <location>
        <begin position="78"/>
        <end position="101"/>
    </location>
</feature>
<feature type="compositionally biased region" description="Polar residues" evidence="1">
    <location>
        <begin position="52"/>
        <end position="65"/>
    </location>
</feature>
<name>A0AA38LJJ2_TAXCH</name>
<protein>
    <submittedName>
        <fullName evidence="2">Uncharacterized protein</fullName>
    </submittedName>
</protein>
<feature type="non-terminal residue" evidence="2">
    <location>
        <position position="1"/>
    </location>
</feature>
<dbReference type="AlphaFoldDB" id="A0AA38LJJ2"/>
<reference evidence="2 3" key="1">
    <citation type="journal article" date="2021" name="Nat. Plants">
        <title>The Taxus genome provides insights into paclitaxel biosynthesis.</title>
        <authorList>
            <person name="Xiong X."/>
            <person name="Gou J."/>
            <person name="Liao Q."/>
            <person name="Li Y."/>
            <person name="Zhou Q."/>
            <person name="Bi G."/>
            <person name="Li C."/>
            <person name="Du R."/>
            <person name="Wang X."/>
            <person name="Sun T."/>
            <person name="Guo L."/>
            <person name="Liang H."/>
            <person name="Lu P."/>
            <person name="Wu Y."/>
            <person name="Zhang Z."/>
            <person name="Ro D.K."/>
            <person name="Shang Y."/>
            <person name="Huang S."/>
            <person name="Yan J."/>
        </authorList>
    </citation>
    <scope>NUCLEOTIDE SEQUENCE [LARGE SCALE GENOMIC DNA]</scope>
    <source>
        <strain evidence="2">Ta-2019</strain>
    </source>
</reference>
<proteinExistence type="predicted"/>
<evidence type="ECO:0000313" key="2">
    <source>
        <dbReference type="EMBL" id="KAH9325040.1"/>
    </source>
</evidence>
<organism evidence="2 3">
    <name type="scientific">Taxus chinensis</name>
    <name type="common">Chinese yew</name>
    <name type="synonym">Taxus wallichiana var. chinensis</name>
    <dbReference type="NCBI Taxonomy" id="29808"/>
    <lineage>
        <taxon>Eukaryota</taxon>
        <taxon>Viridiplantae</taxon>
        <taxon>Streptophyta</taxon>
        <taxon>Embryophyta</taxon>
        <taxon>Tracheophyta</taxon>
        <taxon>Spermatophyta</taxon>
        <taxon>Pinopsida</taxon>
        <taxon>Pinidae</taxon>
        <taxon>Conifers II</taxon>
        <taxon>Cupressales</taxon>
        <taxon>Taxaceae</taxon>
        <taxon>Taxus</taxon>
    </lineage>
</organism>